<reference evidence="3 4" key="1">
    <citation type="submission" date="2019-01" db="EMBL/GenBank/DDBJ databases">
        <title>Vagococcus silagei sp. nov. isolated from brewer's grain.</title>
        <authorList>
            <person name="Guu J.-R."/>
        </authorList>
    </citation>
    <scope>NUCLEOTIDE SEQUENCE [LARGE SCALE GENOMIC DNA]</scope>
    <source>
        <strain evidence="3 4">2B-2</strain>
    </source>
</reference>
<dbReference type="Gene3D" id="3.60.10.10">
    <property type="entry name" value="Endonuclease/exonuclease/phosphatase"/>
    <property type="match status" value="1"/>
</dbReference>
<gene>
    <name evidence="3" type="ORF">ESZ54_00245</name>
</gene>
<sequence>MKCLTLNTHSWMEEQPLEKLEIIAQFILRHDFDWVALQEVNQSITSEALLPDDYFCQTKAETIGIKTDNFALNLVERLQELGLDYYWSWTCSHIGYDRYEEGVALLSKTPFIADSLLVSPMDDMTDYHTRRQLMSISTTDTGVTYRVMSNHYSWWSENASEGFQYEWQQLQLVLSKQKMPTILMGDFNAPSHIQGESFTAMTGDFSDTFLCSKEVSGEATVVGVIDGWHDRDTLPEMRLDYILVPAESVVSEHMVVFDGKNSPIVSDHFGVMAEIKF</sequence>
<dbReference type="OrthoDB" id="9812537at2"/>
<protein>
    <submittedName>
        <fullName evidence="3">Hydrolase</fullName>
    </submittedName>
</protein>
<evidence type="ECO:0000256" key="1">
    <source>
        <dbReference type="ARBA" id="ARBA00022801"/>
    </source>
</evidence>
<dbReference type="InterPro" id="IPR005135">
    <property type="entry name" value="Endo/exonuclease/phosphatase"/>
</dbReference>
<proteinExistence type="predicted"/>
<name>A0A4S3B849_9ENTE</name>
<dbReference type="GO" id="GO:0016787">
    <property type="term" value="F:hydrolase activity"/>
    <property type="evidence" value="ECO:0007669"/>
    <property type="project" value="UniProtKB-KW"/>
</dbReference>
<dbReference type="Proteomes" id="UP000310506">
    <property type="component" value="Unassembled WGS sequence"/>
</dbReference>
<dbReference type="InterPro" id="IPR051547">
    <property type="entry name" value="TDP2-like"/>
</dbReference>
<feature type="domain" description="Endonuclease/exonuclease/phosphatase" evidence="2">
    <location>
        <begin position="19"/>
        <end position="268"/>
    </location>
</feature>
<dbReference type="Pfam" id="PF03372">
    <property type="entry name" value="Exo_endo_phos"/>
    <property type="match status" value="1"/>
</dbReference>
<dbReference type="SUPFAM" id="SSF56219">
    <property type="entry name" value="DNase I-like"/>
    <property type="match status" value="1"/>
</dbReference>
<dbReference type="PANTHER" id="PTHR15822:SF23">
    <property type="entry name" value="ENDONUCLEASE_EXONUCLEASE_PHOSPHATASE FAMILY PROTEIN"/>
    <property type="match status" value="1"/>
</dbReference>
<dbReference type="CDD" id="cd09079">
    <property type="entry name" value="RgfB-like"/>
    <property type="match status" value="1"/>
</dbReference>
<dbReference type="EMBL" id="SDGV01000001">
    <property type="protein sequence ID" value="THB62280.1"/>
    <property type="molecule type" value="Genomic_DNA"/>
</dbReference>
<evidence type="ECO:0000313" key="4">
    <source>
        <dbReference type="Proteomes" id="UP000310506"/>
    </source>
</evidence>
<keyword evidence="1 3" id="KW-0378">Hydrolase</keyword>
<evidence type="ECO:0000313" key="3">
    <source>
        <dbReference type="EMBL" id="THB62280.1"/>
    </source>
</evidence>
<dbReference type="AlphaFoldDB" id="A0A4S3B849"/>
<evidence type="ECO:0000259" key="2">
    <source>
        <dbReference type="Pfam" id="PF03372"/>
    </source>
</evidence>
<accession>A0A4S3B849</accession>
<dbReference type="PANTHER" id="PTHR15822">
    <property type="entry name" value="TRAF AND TNF RECEPTOR-ASSOCIATED PROTEIN"/>
    <property type="match status" value="1"/>
</dbReference>
<keyword evidence="4" id="KW-1185">Reference proteome</keyword>
<organism evidence="3 4">
    <name type="scientific">Vagococcus silagei</name>
    <dbReference type="NCBI Taxonomy" id="2508885"/>
    <lineage>
        <taxon>Bacteria</taxon>
        <taxon>Bacillati</taxon>
        <taxon>Bacillota</taxon>
        <taxon>Bacilli</taxon>
        <taxon>Lactobacillales</taxon>
        <taxon>Enterococcaceae</taxon>
        <taxon>Vagococcus</taxon>
    </lineage>
</organism>
<dbReference type="InterPro" id="IPR036691">
    <property type="entry name" value="Endo/exonu/phosph_ase_sf"/>
</dbReference>
<comment type="caution">
    <text evidence="3">The sequence shown here is derived from an EMBL/GenBank/DDBJ whole genome shotgun (WGS) entry which is preliminary data.</text>
</comment>
<dbReference type="RefSeq" id="WP_136135666.1">
    <property type="nucleotide sequence ID" value="NZ_SDGV01000001.1"/>
</dbReference>